<feature type="coiled-coil region" evidence="1">
    <location>
        <begin position="72"/>
        <end position="106"/>
    </location>
</feature>
<feature type="compositionally biased region" description="Basic and acidic residues" evidence="2">
    <location>
        <begin position="144"/>
        <end position="166"/>
    </location>
</feature>
<dbReference type="AlphaFoldDB" id="G0P399"/>
<keyword evidence="1" id="KW-0175">Coiled coil</keyword>
<feature type="region of interest" description="Disordered" evidence="2">
    <location>
        <begin position="1"/>
        <end position="43"/>
    </location>
</feature>
<evidence type="ECO:0000313" key="3">
    <source>
        <dbReference type="EMBL" id="EGT43899.1"/>
    </source>
</evidence>
<protein>
    <submittedName>
        <fullName evidence="3">Uncharacterized protein</fullName>
    </submittedName>
</protein>
<evidence type="ECO:0000256" key="2">
    <source>
        <dbReference type="SAM" id="MobiDB-lite"/>
    </source>
</evidence>
<accession>G0P399</accession>
<name>G0P399_CAEBE</name>
<organism evidence="4">
    <name type="scientific">Caenorhabditis brenneri</name>
    <name type="common">Nematode worm</name>
    <dbReference type="NCBI Taxonomy" id="135651"/>
    <lineage>
        <taxon>Eukaryota</taxon>
        <taxon>Metazoa</taxon>
        <taxon>Ecdysozoa</taxon>
        <taxon>Nematoda</taxon>
        <taxon>Chromadorea</taxon>
        <taxon>Rhabditida</taxon>
        <taxon>Rhabditina</taxon>
        <taxon>Rhabditomorpha</taxon>
        <taxon>Rhabditoidea</taxon>
        <taxon>Rhabditidae</taxon>
        <taxon>Peloderinae</taxon>
        <taxon>Caenorhabditis</taxon>
    </lineage>
</organism>
<dbReference type="HOGENOM" id="CLU_1391347_0_0_1"/>
<feature type="compositionally biased region" description="Basic and acidic residues" evidence="2">
    <location>
        <begin position="185"/>
        <end position="196"/>
    </location>
</feature>
<evidence type="ECO:0000256" key="1">
    <source>
        <dbReference type="SAM" id="Coils"/>
    </source>
</evidence>
<sequence>MAEEDEAFYQKSSSSSKRKGQQQQEIRSAKNRGPCQLDKKSFGWRPGCGLDEANNAIDSLQKRSKHGSMEYKKEKEEMKNIHKTQLNELNTKITELSENVGALKKNVEAKDIEISALKTKAETLDGIQKLLQGSVPSKENVVTPKKECVHNDVETHNKENTEEKSEVVTAEEVNAKPIRKRKGEKTKSGDKKQPKL</sequence>
<dbReference type="EMBL" id="GL380039">
    <property type="protein sequence ID" value="EGT43899.1"/>
    <property type="molecule type" value="Genomic_DNA"/>
</dbReference>
<feature type="region of interest" description="Disordered" evidence="2">
    <location>
        <begin position="138"/>
        <end position="196"/>
    </location>
</feature>
<proteinExistence type="predicted"/>
<reference evidence="4" key="1">
    <citation type="submission" date="2011-07" db="EMBL/GenBank/DDBJ databases">
        <authorList>
            <consortium name="Caenorhabditis brenneri Sequencing and Analysis Consortium"/>
            <person name="Wilson R.K."/>
        </authorList>
    </citation>
    <scope>NUCLEOTIDE SEQUENCE [LARGE SCALE GENOMIC DNA]</scope>
    <source>
        <strain evidence="4">PB2801</strain>
    </source>
</reference>
<evidence type="ECO:0000313" key="4">
    <source>
        <dbReference type="Proteomes" id="UP000008068"/>
    </source>
</evidence>
<dbReference type="Proteomes" id="UP000008068">
    <property type="component" value="Unassembled WGS sequence"/>
</dbReference>
<dbReference type="InParanoid" id="G0P399"/>
<gene>
    <name evidence="3" type="ORF">CAEBREN_04228</name>
</gene>
<keyword evidence="4" id="KW-1185">Reference proteome</keyword>